<dbReference type="EMBL" id="JANCYU010000004">
    <property type="protein sequence ID" value="KAK4522443.1"/>
    <property type="molecule type" value="Genomic_DNA"/>
</dbReference>
<sequence length="538" mass="64069">MDPGLASLKEVFAHSGIWQRITWEDKSKDHIRERLTDLSKAAKEDMLSWDSPRVDDLFQVQTNVTEQFCASLFANVTQLLSIAAYYEQAKDQPVRFLIENRWMPVGKDKLWYFARYSVAAREEAERRAKLATELLQALLESAGALYYHLEQLSGLQNLDKKRQWLSEHLHMIHQRLYAVQHYHSIPHFCEMINNLTRSSDSLFTSDSFEESVEHVLEVYEKVPFLASSLKQLYASLEKPHFVYRKFLYPLIHYSWFMFPFIRLFHRLFGVRKTWMEIYEDGKGIFMSIVSFLKQHMIDPLSCIYQELFHNRYLSTDATVVEQSRESVLRMVESLVSYPVPKNKETATLLQIYEKNIQHPWYSLAFGDLLKVLLIQLQKLKVDVEEQMLTLNQLVRSNEINFQLLAAIPGFVILYFIYRMLHSFYDAWRYEQIHGMQTPARQVKWWLLAIQQCYGRLNEKDKMTSVYFYQLYGTAYYYCYAIKWLVQEQRWISFSSDTTRKAFFRDLEQLCSTECRIAFKAMLVQQMLSTYQFLQVFFH</sequence>
<protein>
    <submittedName>
        <fullName evidence="7">Uncharacterized protein</fullName>
    </submittedName>
</protein>
<dbReference type="Pfam" id="PF08637">
    <property type="entry name" value="NCA2"/>
    <property type="match status" value="1"/>
</dbReference>
<dbReference type="AlphaFoldDB" id="A0AAV9I6C3"/>
<evidence type="ECO:0000256" key="1">
    <source>
        <dbReference type="ARBA" id="ARBA00004225"/>
    </source>
</evidence>
<comment type="caution">
    <text evidence="7">The sequence shown here is derived from an EMBL/GenBank/DDBJ whole genome shotgun (WGS) entry which is preliminary data.</text>
</comment>
<accession>A0AAV9I6C3</accession>
<dbReference type="InterPro" id="IPR013946">
    <property type="entry name" value="NCA2-like"/>
</dbReference>
<reference evidence="7 8" key="1">
    <citation type="submission" date="2022-07" db="EMBL/GenBank/DDBJ databases">
        <title>Genome-wide signatures of adaptation to extreme environments.</title>
        <authorList>
            <person name="Cho C.H."/>
            <person name="Yoon H.S."/>
        </authorList>
    </citation>
    <scope>NUCLEOTIDE SEQUENCE [LARGE SCALE GENOMIC DNA]</scope>
    <source>
        <strain evidence="7 8">108.79 E11</strain>
    </source>
</reference>
<keyword evidence="2 6" id="KW-0812">Transmembrane</keyword>
<organism evidence="7 8">
    <name type="scientific">Galdieria yellowstonensis</name>
    <dbReference type="NCBI Taxonomy" id="3028027"/>
    <lineage>
        <taxon>Eukaryota</taxon>
        <taxon>Rhodophyta</taxon>
        <taxon>Bangiophyceae</taxon>
        <taxon>Galdieriales</taxon>
        <taxon>Galdieriaceae</taxon>
        <taxon>Galdieria</taxon>
    </lineage>
</organism>
<proteinExistence type="predicted"/>
<comment type="subcellular location">
    <subcellularLocation>
        <location evidence="1">Mitochondrion membrane</location>
        <topology evidence="1">Multi-pass membrane protein</topology>
    </subcellularLocation>
</comment>
<name>A0AAV9I6C3_9RHOD</name>
<keyword evidence="3 6" id="KW-1133">Transmembrane helix</keyword>
<dbReference type="PANTHER" id="PTHR28234">
    <property type="entry name" value="NUCLEAR CONTROL OF ATPASE PROTEIN 2"/>
    <property type="match status" value="1"/>
</dbReference>
<evidence type="ECO:0000256" key="5">
    <source>
        <dbReference type="ARBA" id="ARBA00023136"/>
    </source>
</evidence>
<evidence type="ECO:0000256" key="3">
    <source>
        <dbReference type="ARBA" id="ARBA00022989"/>
    </source>
</evidence>
<evidence type="ECO:0000313" key="7">
    <source>
        <dbReference type="EMBL" id="KAK4522443.1"/>
    </source>
</evidence>
<evidence type="ECO:0000256" key="6">
    <source>
        <dbReference type="SAM" id="Phobius"/>
    </source>
</evidence>
<keyword evidence="8" id="KW-1185">Reference proteome</keyword>
<dbReference type="Proteomes" id="UP001300502">
    <property type="component" value="Unassembled WGS sequence"/>
</dbReference>
<dbReference type="PANTHER" id="PTHR28234:SF1">
    <property type="entry name" value="NUCLEAR CONTROL OF ATPASE PROTEIN 2"/>
    <property type="match status" value="1"/>
</dbReference>
<evidence type="ECO:0000256" key="4">
    <source>
        <dbReference type="ARBA" id="ARBA00023128"/>
    </source>
</evidence>
<gene>
    <name evidence="7" type="ORF">GAYE_HTGSCF06PCTG21G0330</name>
</gene>
<evidence type="ECO:0000313" key="8">
    <source>
        <dbReference type="Proteomes" id="UP001300502"/>
    </source>
</evidence>
<dbReference type="GO" id="GO:0005741">
    <property type="term" value="C:mitochondrial outer membrane"/>
    <property type="evidence" value="ECO:0007669"/>
    <property type="project" value="TreeGrafter"/>
</dbReference>
<keyword evidence="4" id="KW-0496">Mitochondrion</keyword>
<feature type="transmembrane region" description="Helical" evidence="6">
    <location>
        <begin position="466"/>
        <end position="485"/>
    </location>
</feature>
<feature type="transmembrane region" description="Helical" evidence="6">
    <location>
        <begin position="399"/>
        <end position="417"/>
    </location>
</feature>
<feature type="transmembrane region" description="Helical" evidence="6">
    <location>
        <begin position="246"/>
        <end position="265"/>
    </location>
</feature>
<keyword evidence="5 6" id="KW-0472">Membrane</keyword>
<evidence type="ECO:0000256" key="2">
    <source>
        <dbReference type="ARBA" id="ARBA00022692"/>
    </source>
</evidence>